<proteinExistence type="inferred from homology"/>
<evidence type="ECO:0000256" key="8">
    <source>
        <dbReference type="ARBA" id="ARBA00022723"/>
    </source>
</evidence>
<evidence type="ECO:0000313" key="20">
    <source>
        <dbReference type="Proteomes" id="UP000095679"/>
    </source>
</evidence>
<dbReference type="HAMAP" id="MF_02089">
    <property type="entry name" value="QueH"/>
    <property type="match status" value="1"/>
</dbReference>
<dbReference type="PANTHER" id="PTHR36701:SF1">
    <property type="entry name" value="EPOXYQUEUOSINE REDUCTASE QUEH"/>
    <property type="match status" value="1"/>
</dbReference>
<keyword evidence="13 17" id="KW-1015">Disulfide bond</keyword>
<feature type="binding site" evidence="17">
    <location>
        <position position="41"/>
    </location>
    <ligand>
        <name>[4Fe-4S] cluster</name>
        <dbReference type="ChEBI" id="CHEBI:49883"/>
    </ligand>
</feature>
<evidence type="ECO:0000313" key="18">
    <source>
        <dbReference type="EMBL" id="CUN67496.1"/>
    </source>
</evidence>
<dbReference type="PANTHER" id="PTHR36701">
    <property type="entry name" value="EPOXYQUEUOSINE REDUCTASE QUEH"/>
    <property type="match status" value="1"/>
</dbReference>
<evidence type="ECO:0000256" key="7">
    <source>
        <dbReference type="ARBA" id="ARBA00022694"/>
    </source>
</evidence>
<gene>
    <name evidence="17" type="primary">queH</name>
    <name evidence="19" type="ORF">DW972_07545</name>
    <name evidence="18" type="ORF">ERS852450_00417</name>
</gene>
<dbReference type="GO" id="GO:0051539">
    <property type="term" value="F:4 iron, 4 sulfur cluster binding"/>
    <property type="evidence" value="ECO:0007669"/>
    <property type="project" value="UniProtKB-UniRule"/>
</dbReference>
<evidence type="ECO:0000256" key="3">
    <source>
        <dbReference type="ARBA" id="ARBA00008207"/>
    </source>
</evidence>
<dbReference type="EMBL" id="CYZL01000003">
    <property type="protein sequence ID" value="CUN67496.1"/>
    <property type="molecule type" value="Genomic_DNA"/>
</dbReference>
<evidence type="ECO:0000256" key="2">
    <source>
        <dbReference type="ARBA" id="ARBA00004691"/>
    </source>
</evidence>
<keyword evidence="9 17" id="KW-0671">Queuosine biosynthesis</keyword>
<dbReference type="Pfam" id="PF02677">
    <property type="entry name" value="QueH"/>
    <property type="match status" value="1"/>
</dbReference>
<evidence type="ECO:0000256" key="10">
    <source>
        <dbReference type="ARBA" id="ARBA00023002"/>
    </source>
</evidence>
<evidence type="ECO:0000256" key="15">
    <source>
        <dbReference type="ARBA" id="ARBA00031446"/>
    </source>
</evidence>
<evidence type="ECO:0000256" key="14">
    <source>
        <dbReference type="ARBA" id="ARBA00023284"/>
    </source>
</evidence>
<sequence length="236" mass="27387">MNTNNIQKVNYQKILDKITDKIEKECAEGENRPALFLHACCAPCSSYVLEYLTKYFKITIFYYNPNITPETEYTKRVKELQRFIHEAGYEEDVTFVEGDYDPQVFFDMARGMEDLPERGLRCYHCYALRMEEAAKKAAEMGADYFSTTLSISPHKNAQWINEIGEKLADKYGVKHLPSDFKKKGGYLRSIALSEEYHLYRQDYCGCVFSKRDSEVPKQTNSVIKIAPTPTRMLNNI</sequence>
<keyword evidence="12 17" id="KW-0411">Iron-sulfur</keyword>
<evidence type="ECO:0000313" key="21">
    <source>
        <dbReference type="Proteomes" id="UP000286561"/>
    </source>
</evidence>
<evidence type="ECO:0000256" key="6">
    <source>
        <dbReference type="ARBA" id="ARBA00022485"/>
    </source>
</evidence>
<comment type="pathway">
    <text evidence="2 17">tRNA modification; tRNA-queuosine biosynthesis.</text>
</comment>
<dbReference type="RefSeq" id="WP_055297978.1">
    <property type="nucleotide sequence ID" value="NZ_BLYK01000017.1"/>
</dbReference>
<dbReference type="GO" id="GO:0046872">
    <property type="term" value="F:metal ion binding"/>
    <property type="evidence" value="ECO:0007669"/>
    <property type="project" value="UniProtKB-KW"/>
</dbReference>
<feature type="binding site" evidence="17">
    <location>
        <position position="125"/>
    </location>
    <ligand>
        <name>[4Fe-4S] cluster</name>
        <dbReference type="ChEBI" id="CHEBI:49883"/>
    </ligand>
</feature>
<protein>
    <recommendedName>
        <fullName evidence="5 17">Epoxyqueuosine reductase QueH</fullName>
        <ecNumber evidence="4 17">1.17.99.6</ecNumber>
    </recommendedName>
    <alternativeName>
        <fullName evidence="15 17">Queuosine biosynthesis protein QueH</fullName>
    </alternativeName>
</protein>
<dbReference type="Proteomes" id="UP000095679">
    <property type="component" value="Unassembled WGS sequence"/>
</dbReference>
<evidence type="ECO:0000256" key="13">
    <source>
        <dbReference type="ARBA" id="ARBA00023157"/>
    </source>
</evidence>
<keyword evidence="11 17" id="KW-0408">Iron</keyword>
<keyword evidence="10 17" id="KW-0560">Oxidoreductase</keyword>
<evidence type="ECO:0000256" key="1">
    <source>
        <dbReference type="ARBA" id="ARBA00002268"/>
    </source>
</evidence>
<name>A0A173YW94_9FIRM</name>
<evidence type="ECO:0000256" key="16">
    <source>
        <dbReference type="ARBA" id="ARBA00047415"/>
    </source>
</evidence>
<reference evidence="19 21" key="2">
    <citation type="submission" date="2018-08" db="EMBL/GenBank/DDBJ databases">
        <title>A genome reference for cultivated species of the human gut microbiota.</title>
        <authorList>
            <person name="Zou Y."/>
            <person name="Xue W."/>
            <person name="Luo G."/>
        </authorList>
    </citation>
    <scope>NUCLEOTIDE SEQUENCE [LARGE SCALE GENOMIC DNA]</scope>
    <source>
        <strain evidence="19 21">AM48-23BH</strain>
    </source>
</reference>
<feature type="binding site" evidence="17">
    <location>
        <position position="122"/>
    </location>
    <ligand>
        <name>[4Fe-4S] cluster</name>
        <dbReference type="ChEBI" id="CHEBI:49883"/>
    </ligand>
</feature>
<keyword evidence="8 17" id="KW-0479">Metal-binding</keyword>
<dbReference type="UniPathway" id="UPA00392"/>
<organism evidence="18 20">
    <name type="scientific">Anaerobutyricum hallii</name>
    <dbReference type="NCBI Taxonomy" id="39488"/>
    <lineage>
        <taxon>Bacteria</taxon>
        <taxon>Bacillati</taxon>
        <taxon>Bacillota</taxon>
        <taxon>Clostridia</taxon>
        <taxon>Lachnospirales</taxon>
        <taxon>Lachnospiraceae</taxon>
        <taxon>Anaerobutyricum</taxon>
    </lineage>
</organism>
<feature type="disulfide bond" description="Redox-active" evidence="17">
    <location>
        <begin position="204"/>
        <end position="206"/>
    </location>
</feature>
<dbReference type="Proteomes" id="UP000286561">
    <property type="component" value="Unassembled WGS sequence"/>
</dbReference>
<keyword evidence="14 17" id="KW-0676">Redox-active center</keyword>
<dbReference type="GO" id="GO:0008616">
    <property type="term" value="P:tRNA queuosine(34) biosynthetic process"/>
    <property type="evidence" value="ECO:0007669"/>
    <property type="project" value="UniProtKB-UniRule"/>
</dbReference>
<evidence type="ECO:0000256" key="17">
    <source>
        <dbReference type="HAMAP-Rule" id="MF_02089"/>
    </source>
</evidence>
<comment type="function">
    <text evidence="1 17">Catalyzes the conversion of epoxyqueuosine (oQ) to queuosine (Q), which is a hypermodified base found in the wobble positions of tRNA(Asp), tRNA(Asn), tRNA(His) and tRNA(Tyr).</text>
</comment>
<evidence type="ECO:0000256" key="9">
    <source>
        <dbReference type="ARBA" id="ARBA00022785"/>
    </source>
</evidence>
<keyword evidence="6 17" id="KW-0004">4Fe-4S</keyword>
<feature type="binding site" evidence="17">
    <location>
        <position position="40"/>
    </location>
    <ligand>
        <name>[4Fe-4S] cluster</name>
        <dbReference type="ChEBI" id="CHEBI:49883"/>
    </ligand>
</feature>
<comment type="catalytic activity">
    <reaction evidence="16 17">
        <text>epoxyqueuosine(34) in tRNA + AH2 = queuosine(34) in tRNA + A + H2O</text>
        <dbReference type="Rhea" id="RHEA:32159"/>
        <dbReference type="Rhea" id="RHEA-COMP:18571"/>
        <dbReference type="Rhea" id="RHEA-COMP:18582"/>
        <dbReference type="ChEBI" id="CHEBI:13193"/>
        <dbReference type="ChEBI" id="CHEBI:15377"/>
        <dbReference type="ChEBI" id="CHEBI:17499"/>
        <dbReference type="ChEBI" id="CHEBI:194431"/>
        <dbReference type="ChEBI" id="CHEBI:194443"/>
        <dbReference type="EC" id="1.17.99.6"/>
    </reaction>
</comment>
<evidence type="ECO:0000256" key="11">
    <source>
        <dbReference type="ARBA" id="ARBA00023004"/>
    </source>
</evidence>
<comment type="similarity">
    <text evidence="3 17">Belongs to the QueH family.</text>
</comment>
<dbReference type="GO" id="GO:0052693">
    <property type="term" value="F:epoxyqueuosine reductase activity"/>
    <property type="evidence" value="ECO:0007669"/>
    <property type="project" value="UniProtKB-UniRule"/>
</dbReference>
<evidence type="ECO:0000313" key="19">
    <source>
        <dbReference type="EMBL" id="RGZ82881.1"/>
    </source>
</evidence>
<reference evidence="18 20" key="1">
    <citation type="submission" date="2015-09" db="EMBL/GenBank/DDBJ databases">
        <authorList>
            <consortium name="Pathogen Informatics"/>
        </authorList>
    </citation>
    <scope>NUCLEOTIDE SEQUENCE [LARGE SCALE GENOMIC DNA]</scope>
    <source>
        <strain evidence="18 20">2789STDY5834835</strain>
    </source>
</reference>
<accession>A0A173YW94</accession>
<evidence type="ECO:0000256" key="4">
    <source>
        <dbReference type="ARBA" id="ARBA00012622"/>
    </source>
</evidence>
<keyword evidence="7 17" id="KW-0819">tRNA processing</keyword>
<evidence type="ECO:0000256" key="5">
    <source>
        <dbReference type="ARBA" id="ARBA00016895"/>
    </source>
</evidence>
<dbReference type="EMBL" id="QSEP01000038">
    <property type="protein sequence ID" value="RGZ82881.1"/>
    <property type="molecule type" value="Genomic_DNA"/>
</dbReference>
<dbReference type="EC" id="1.17.99.6" evidence="4 17"/>
<evidence type="ECO:0000256" key="12">
    <source>
        <dbReference type="ARBA" id="ARBA00023014"/>
    </source>
</evidence>
<dbReference type="InterPro" id="IPR003828">
    <property type="entry name" value="QueH"/>
</dbReference>
<dbReference type="AlphaFoldDB" id="A0A173YW94"/>